<protein>
    <submittedName>
        <fullName evidence="8">PKD domain-containing protein</fullName>
    </submittedName>
</protein>
<evidence type="ECO:0000313" key="8">
    <source>
        <dbReference type="WBParaSite" id="SCUD_0002064901-mRNA-1"/>
    </source>
</evidence>
<keyword evidence="3" id="KW-0677">Repeat</keyword>
<dbReference type="PANTHER" id="PTHR46730:SF4">
    <property type="entry name" value="POLYCYSTIC KIDNEY DISEASE PROTEIN 1-LIKE 1"/>
    <property type="match status" value="1"/>
</dbReference>
<keyword evidence="5" id="KW-0472">Membrane</keyword>
<dbReference type="GO" id="GO:0005261">
    <property type="term" value="F:monoatomic cation channel activity"/>
    <property type="evidence" value="ECO:0007669"/>
    <property type="project" value="TreeGrafter"/>
</dbReference>
<organism evidence="8">
    <name type="scientific">Schistosoma curassoni</name>
    <dbReference type="NCBI Taxonomy" id="6186"/>
    <lineage>
        <taxon>Eukaryota</taxon>
        <taxon>Metazoa</taxon>
        <taxon>Spiralia</taxon>
        <taxon>Lophotrochozoa</taxon>
        <taxon>Platyhelminthes</taxon>
        <taxon>Trematoda</taxon>
        <taxon>Digenea</taxon>
        <taxon>Strigeidida</taxon>
        <taxon>Schistosomatoidea</taxon>
        <taxon>Schistosomatidae</taxon>
        <taxon>Schistosoma</taxon>
    </lineage>
</organism>
<proteinExistence type="predicted"/>
<evidence type="ECO:0000256" key="3">
    <source>
        <dbReference type="ARBA" id="ARBA00022737"/>
    </source>
</evidence>
<dbReference type="InterPro" id="IPR035986">
    <property type="entry name" value="PKD_dom_sf"/>
</dbReference>
<dbReference type="InterPro" id="IPR013783">
    <property type="entry name" value="Ig-like_fold"/>
</dbReference>
<dbReference type="Proteomes" id="UP000279833">
    <property type="component" value="Unassembled WGS sequence"/>
</dbReference>
<dbReference type="PANTHER" id="PTHR46730">
    <property type="entry name" value="POLYCYSTIN-1"/>
    <property type="match status" value="1"/>
</dbReference>
<keyword evidence="4" id="KW-1133">Transmembrane helix</keyword>
<keyword evidence="2" id="KW-0812">Transmembrane</keyword>
<gene>
    <name evidence="6" type="ORF">SCUD_LOCUS20647</name>
</gene>
<evidence type="ECO:0000256" key="2">
    <source>
        <dbReference type="ARBA" id="ARBA00022692"/>
    </source>
</evidence>
<dbReference type="Gene3D" id="2.60.40.10">
    <property type="entry name" value="Immunoglobulins"/>
    <property type="match status" value="1"/>
</dbReference>
<dbReference type="GO" id="GO:0005886">
    <property type="term" value="C:plasma membrane"/>
    <property type="evidence" value="ECO:0007669"/>
    <property type="project" value="TreeGrafter"/>
</dbReference>
<evidence type="ECO:0000313" key="6">
    <source>
        <dbReference type="EMBL" id="VDP72904.1"/>
    </source>
</evidence>
<dbReference type="WBParaSite" id="SCUD_0002064901-mRNA-1">
    <property type="protein sequence ID" value="SCUD_0002064901-mRNA-1"/>
    <property type="gene ID" value="SCUD_0002064901"/>
</dbReference>
<comment type="subcellular location">
    <subcellularLocation>
        <location evidence="1">Membrane</location>
    </subcellularLocation>
</comment>
<dbReference type="STRING" id="6186.A0A183KZZ8"/>
<reference evidence="8" key="1">
    <citation type="submission" date="2016-06" db="UniProtKB">
        <authorList>
            <consortium name="WormBaseParasite"/>
        </authorList>
    </citation>
    <scope>IDENTIFICATION</scope>
</reference>
<sequence length="395" mass="43672">FPIGLSLVTKSLQVAKPAQIVFTFITGNNLTSQLTFFNQILNTRIDYVQKTITSELVSESQIASVNYSLWTTNPISSNLTTGQILFDVPVLGMNIQVEPNYAGPSQNMIFRVSFQEGTSIILTVNYGDGEVIQQSAMQLQTWPKDYQLTKKYLNAAVYDPATLKITRQSGNPAVLTKISLDWGDNSQFTLDDFREGTVYSHIYKSEGDFGVTALLTNPVDQKVFVTTLKVRARIEDFGCQVAPNPVETGKLLVISVVYKSAQDVIINALLNNRTDSKQINVPAPKLTEINYNYPVAGLYYEEIQAKNLVSNQSCSLIVDVRNKIVNMNIEYGGHAVYPPGSITFTLTYTGIAANFPTLAKYKVVWGDGSALSEGMLTLANQPQKISHVLADLNYF</sequence>
<dbReference type="GO" id="GO:0006816">
    <property type="term" value="P:calcium ion transport"/>
    <property type="evidence" value="ECO:0007669"/>
    <property type="project" value="TreeGrafter"/>
</dbReference>
<reference evidence="6 7" key="2">
    <citation type="submission" date="2018-11" db="EMBL/GenBank/DDBJ databases">
        <authorList>
            <consortium name="Pathogen Informatics"/>
        </authorList>
    </citation>
    <scope>NUCLEOTIDE SEQUENCE [LARGE SCALE GENOMIC DNA]</scope>
    <source>
        <strain evidence="6">Dakar</strain>
        <strain evidence="7">Dakar, Senegal</strain>
    </source>
</reference>
<keyword evidence="7" id="KW-1185">Reference proteome</keyword>
<name>A0A183KZZ8_9TREM</name>
<dbReference type="SUPFAM" id="SSF49299">
    <property type="entry name" value="PKD domain"/>
    <property type="match status" value="1"/>
</dbReference>
<evidence type="ECO:0000256" key="1">
    <source>
        <dbReference type="ARBA" id="ARBA00004370"/>
    </source>
</evidence>
<accession>A0A183KZZ8</accession>
<evidence type="ECO:0000256" key="5">
    <source>
        <dbReference type="ARBA" id="ARBA00023136"/>
    </source>
</evidence>
<dbReference type="AlphaFoldDB" id="A0A183KZZ8"/>
<evidence type="ECO:0000313" key="7">
    <source>
        <dbReference type="Proteomes" id="UP000279833"/>
    </source>
</evidence>
<evidence type="ECO:0000256" key="4">
    <source>
        <dbReference type="ARBA" id="ARBA00022989"/>
    </source>
</evidence>
<dbReference type="EMBL" id="UZAK01044736">
    <property type="protein sequence ID" value="VDP72904.1"/>
    <property type="molecule type" value="Genomic_DNA"/>
</dbReference>